<feature type="transmembrane region" description="Helical" evidence="1">
    <location>
        <begin position="48"/>
        <end position="68"/>
    </location>
</feature>
<dbReference type="Proteomes" id="UP000295724">
    <property type="component" value="Unassembled WGS sequence"/>
</dbReference>
<gene>
    <name evidence="2" type="ORF">C8D91_2660</name>
</gene>
<sequence length="332" mass="39129">MTEKTQTNSKIFSLKYSNYVFLFTYILIALISFFAVQEFSSYVLGSTFGRMLGTLVISTIFGYVCWLFSFKNKIIGEWGFNLMVLYIIFVLLSSSYKLYQLNSVSQDFQIAENEFDAVLKQEDSSVDEIRDAYKEYKDSMYATINKQVENSSGKSKQAILIQEAYLREIEPALNNWQDNIARFLEKDVLDPSMIKVDPVVYQNRLKTIQNMLISTLEYKEIIINMEDQISERLLPLNLSRKQYDQIVKDFIYSPDFTIEQLEFAIDSLIAYLDQSRKVLNILNYNQDKWFFEGNEFFSEDDDFIMDYNLALENLWMKEAKFQELFQAVYKLN</sequence>
<keyword evidence="1" id="KW-0812">Transmembrane</keyword>
<dbReference type="RefSeq" id="WP_133566552.1">
    <property type="nucleotide sequence ID" value="NZ_NIHB01000005.1"/>
</dbReference>
<evidence type="ECO:0000313" key="2">
    <source>
        <dbReference type="EMBL" id="TDR16754.1"/>
    </source>
</evidence>
<name>A0A4R6XG89_9GAMM</name>
<reference evidence="2 3" key="1">
    <citation type="submission" date="2019-03" db="EMBL/GenBank/DDBJ databases">
        <title>Genomic Encyclopedia of Type Strains, Phase IV (KMG-IV): sequencing the most valuable type-strain genomes for metagenomic binning, comparative biology and taxonomic classification.</title>
        <authorList>
            <person name="Goeker M."/>
        </authorList>
    </citation>
    <scope>NUCLEOTIDE SEQUENCE [LARGE SCALE GENOMIC DNA]</scope>
    <source>
        <strain evidence="2 3">DSM 25488</strain>
    </source>
</reference>
<dbReference type="EMBL" id="SNZB01000007">
    <property type="protein sequence ID" value="TDR16754.1"/>
    <property type="molecule type" value="Genomic_DNA"/>
</dbReference>
<feature type="transmembrane region" description="Helical" evidence="1">
    <location>
        <begin position="16"/>
        <end position="36"/>
    </location>
</feature>
<evidence type="ECO:0000313" key="3">
    <source>
        <dbReference type="Proteomes" id="UP000295724"/>
    </source>
</evidence>
<accession>A0A4R6XG89</accession>
<keyword evidence="1" id="KW-0472">Membrane</keyword>
<protein>
    <submittedName>
        <fullName evidence="2">Uncharacterized protein</fullName>
    </submittedName>
</protein>
<evidence type="ECO:0000256" key="1">
    <source>
        <dbReference type="SAM" id="Phobius"/>
    </source>
</evidence>
<comment type="caution">
    <text evidence="2">The sequence shown here is derived from an EMBL/GenBank/DDBJ whole genome shotgun (WGS) entry which is preliminary data.</text>
</comment>
<dbReference type="AlphaFoldDB" id="A0A4R6XG89"/>
<organism evidence="2 3">
    <name type="scientific">Marinicella litoralis</name>
    <dbReference type="NCBI Taxonomy" id="644220"/>
    <lineage>
        <taxon>Bacteria</taxon>
        <taxon>Pseudomonadati</taxon>
        <taxon>Pseudomonadota</taxon>
        <taxon>Gammaproteobacteria</taxon>
        <taxon>Lysobacterales</taxon>
        <taxon>Marinicellaceae</taxon>
        <taxon>Marinicella</taxon>
    </lineage>
</organism>
<keyword evidence="1" id="KW-1133">Transmembrane helix</keyword>
<proteinExistence type="predicted"/>
<feature type="transmembrane region" description="Helical" evidence="1">
    <location>
        <begin position="80"/>
        <end position="99"/>
    </location>
</feature>
<keyword evidence="3" id="KW-1185">Reference proteome</keyword>